<dbReference type="Proteomes" id="UP000827549">
    <property type="component" value="Chromosome 3"/>
</dbReference>
<evidence type="ECO:0000256" key="5">
    <source>
        <dbReference type="SAM" id="Phobius"/>
    </source>
</evidence>
<feature type="transmembrane region" description="Helical" evidence="5">
    <location>
        <begin position="373"/>
        <end position="392"/>
    </location>
</feature>
<evidence type="ECO:0000256" key="4">
    <source>
        <dbReference type="ARBA" id="ARBA00023136"/>
    </source>
</evidence>
<feature type="transmembrane region" description="Helical" evidence="5">
    <location>
        <begin position="132"/>
        <end position="150"/>
    </location>
</feature>
<dbReference type="GO" id="GO:0005886">
    <property type="term" value="C:plasma membrane"/>
    <property type="evidence" value="ECO:0007669"/>
    <property type="project" value="TreeGrafter"/>
</dbReference>
<evidence type="ECO:0000256" key="1">
    <source>
        <dbReference type="ARBA" id="ARBA00004141"/>
    </source>
</evidence>
<dbReference type="InterPro" id="IPR036259">
    <property type="entry name" value="MFS_trans_sf"/>
</dbReference>
<feature type="transmembrane region" description="Helical" evidence="5">
    <location>
        <begin position="333"/>
        <end position="352"/>
    </location>
</feature>
<dbReference type="AlphaFoldDB" id="A0AAF1BHD0"/>
<feature type="transmembrane region" description="Helical" evidence="5">
    <location>
        <begin position="190"/>
        <end position="211"/>
    </location>
</feature>
<dbReference type="Pfam" id="PF07690">
    <property type="entry name" value="MFS_1"/>
    <property type="match status" value="1"/>
</dbReference>
<keyword evidence="2 5" id="KW-0812">Transmembrane</keyword>
<feature type="transmembrane region" description="Helical" evidence="5">
    <location>
        <begin position="68"/>
        <end position="91"/>
    </location>
</feature>
<feature type="transmembrane region" description="Helical" evidence="5">
    <location>
        <begin position="217"/>
        <end position="240"/>
    </location>
</feature>
<evidence type="ECO:0000313" key="8">
    <source>
        <dbReference type="Proteomes" id="UP000827549"/>
    </source>
</evidence>
<feature type="transmembrane region" description="Helical" evidence="5">
    <location>
        <begin position="162"/>
        <end position="183"/>
    </location>
</feature>
<name>A0AAF1BHD0_9TREE</name>
<dbReference type="PANTHER" id="PTHR23502">
    <property type="entry name" value="MAJOR FACILITATOR SUPERFAMILY"/>
    <property type="match status" value="1"/>
</dbReference>
<dbReference type="PROSITE" id="PS50850">
    <property type="entry name" value="MFS"/>
    <property type="match status" value="1"/>
</dbReference>
<keyword evidence="3 5" id="KW-1133">Transmembrane helix</keyword>
<evidence type="ECO:0000313" key="7">
    <source>
        <dbReference type="EMBL" id="WOO80951.1"/>
    </source>
</evidence>
<dbReference type="Gene3D" id="1.20.1250.20">
    <property type="entry name" value="MFS general substrate transporter like domains"/>
    <property type="match status" value="1"/>
</dbReference>
<keyword evidence="4 5" id="KW-0472">Membrane</keyword>
<sequence length="505" mass="54616">MSDTTPSTKKGDGHADVECSAATAAPPSANPVFVDVGYGPEEVIMVAWAPHDPDNPFNWSSARKATTLAVALFISFLSTVMASSVGIMAHWGPEWFHTSHTGYMLSITTYLVAIAFTPLVLAPLSEVFGRNAIYQVTSVIAALLFIPQALSHSLAGLLVSRFFQGIVCSVGNSMVGGTIADLYTAQHRGVAMNVFTLAIYVGQAGGAVFGWVGMRCGIQWCYGIQGLWAALSCVLNAIVLRETRADVILSRRARRLTKQTGVKYLAAADLQHENFWALVSQSATRPLKFLFTEPIVAAVALWIGFSWATIWLGTSSTLLVFGQYGWSPAWQGMSLLINLVGGVLGFASNFHQEWLYQRARRRGGGHAPPEARLYWAAYGGLLFPVGMFIFGWTGQPQFHWAIPATFLALSMWGVYAIYSAVFTYLADAYETYSSSAQAAQSCVRNLFSGLFPLFANTMYKRMGYPKATTTVASVGTLLSAAPVLLIVYGAQLRARSKVASALTKG</sequence>
<protein>
    <submittedName>
        <fullName evidence="7">Purtative transporter</fullName>
    </submittedName>
</protein>
<dbReference type="SUPFAM" id="SSF103473">
    <property type="entry name" value="MFS general substrate transporter"/>
    <property type="match status" value="1"/>
</dbReference>
<comment type="subcellular location">
    <subcellularLocation>
        <location evidence="1">Membrane</location>
        <topology evidence="1">Multi-pass membrane protein</topology>
    </subcellularLocation>
</comment>
<feature type="transmembrane region" description="Helical" evidence="5">
    <location>
        <begin position="103"/>
        <end position="125"/>
    </location>
</feature>
<keyword evidence="8" id="KW-1185">Reference proteome</keyword>
<reference evidence="7" key="1">
    <citation type="submission" date="2023-10" db="EMBL/GenBank/DDBJ databases">
        <authorList>
            <person name="Noh H."/>
        </authorList>
    </citation>
    <scope>NUCLEOTIDE SEQUENCE</scope>
    <source>
        <strain evidence="7">DUCC4014</strain>
    </source>
</reference>
<feature type="domain" description="Major facilitator superfamily (MFS) profile" evidence="6">
    <location>
        <begin position="64"/>
        <end position="493"/>
    </location>
</feature>
<organism evidence="7 8">
    <name type="scientific">Vanrija pseudolonga</name>
    <dbReference type="NCBI Taxonomy" id="143232"/>
    <lineage>
        <taxon>Eukaryota</taxon>
        <taxon>Fungi</taxon>
        <taxon>Dikarya</taxon>
        <taxon>Basidiomycota</taxon>
        <taxon>Agaricomycotina</taxon>
        <taxon>Tremellomycetes</taxon>
        <taxon>Trichosporonales</taxon>
        <taxon>Trichosporonaceae</taxon>
        <taxon>Vanrija</taxon>
    </lineage>
</organism>
<evidence type="ECO:0000259" key="6">
    <source>
        <dbReference type="PROSITE" id="PS50850"/>
    </source>
</evidence>
<dbReference type="RefSeq" id="XP_062626983.1">
    <property type="nucleotide sequence ID" value="XM_062770999.1"/>
</dbReference>
<evidence type="ECO:0000256" key="2">
    <source>
        <dbReference type="ARBA" id="ARBA00022692"/>
    </source>
</evidence>
<dbReference type="PANTHER" id="PTHR23502:SF134">
    <property type="entry name" value="MAJOR FACILITATOR SUPERFAMILY (MFS) PROFILE DOMAIN-CONTAINING PROTEIN-RELATED"/>
    <property type="match status" value="1"/>
</dbReference>
<feature type="transmembrane region" description="Helical" evidence="5">
    <location>
        <begin position="295"/>
        <end position="313"/>
    </location>
</feature>
<gene>
    <name evidence="7" type="primary">SPCC1529.01</name>
    <name evidence="7" type="ORF">LOC62_03G004481</name>
</gene>
<feature type="transmembrane region" description="Helical" evidence="5">
    <location>
        <begin position="471"/>
        <end position="490"/>
    </location>
</feature>
<dbReference type="InterPro" id="IPR011701">
    <property type="entry name" value="MFS"/>
</dbReference>
<accession>A0AAF1BHD0</accession>
<dbReference type="InterPro" id="IPR020846">
    <property type="entry name" value="MFS_dom"/>
</dbReference>
<dbReference type="EMBL" id="CP086716">
    <property type="protein sequence ID" value="WOO80951.1"/>
    <property type="molecule type" value="Genomic_DNA"/>
</dbReference>
<dbReference type="GeneID" id="87807719"/>
<evidence type="ECO:0000256" key="3">
    <source>
        <dbReference type="ARBA" id="ARBA00022989"/>
    </source>
</evidence>
<feature type="transmembrane region" description="Helical" evidence="5">
    <location>
        <begin position="398"/>
        <end position="421"/>
    </location>
</feature>
<proteinExistence type="predicted"/>
<dbReference type="GO" id="GO:0022857">
    <property type="term" value="F:transmembrane transporter activity"/>
    <property type="evidence" value="ECO:0007669"/>
    <property type="project" value="InterPro"/>
</dbReference>